<dbReference type="PANTHER" id="PTHR21085:SF0">
    <property type="entry name" value="CHORISMATE SYNTHASE"/>
    <property type="match status" value="1"/>
</dbReference>
<dbReference type="InterPro" id="IPR000453">
    <property type="entry name" value="Chorismate_synth"/>
</dbReference>
<dbReference type="GO" id="GO:0010181">
    <property type="term" value="F:FMN binding"/>
    <property type="evidence" value="ECO:0007669"/>
    <property type="project" value="TreeGrafter"/>
</dbReference>
<dbReference type="GO" id="GO:0005829">
    <property type="term" value="C:cytosol"/>
    <property type="evidence" value="ECO:0007669"/>
    <property type="project" value="TreeGrafter"/>
</dbReference>
<dbReference type="Pfam" id="PF01264">
    <property type="entry name" value="Chorismate_synt"/>
    <property type="match status" value="1"/>
</dbReference>
<dbReference type="GO" id="GO:0004107">
    <property type="term" value="F:chorismate synthase activity"/>
    <property type="evidence" value="ECO:0007669"/>
    <property type="project" value="UniProtKB-EC"/>
</dbReference>
<dbReference type="SUPFAM" id="SSF103263">
    <property type="entry name" value="Chorismate synthase, AroC"/>
    <property type="match status" value="1"/>
</dbReference>
<dbReference type="GeneID" id="43598265"/>
<feature type="region of interest" description="Disordered" evidence="7">
    <location>
        <begin position="47"/>
        <end position="71"/>
    </location>
</feature>
<dbReference type="EC" id="4.2.3.5" evidence="3"/>
<protein>
    <recommendedName>
        <fullName evidence="3">chorismate synthase</fullName>
        <ecNumber evidence="3">4.2.3.5</ecNumber>
    </recommendedName>
</protein>
<organism evidence="8 9">
    <name type="scientific">Venustampulla echinocandica</name>
    <dbReference type="NCBI Taxonomy" id="2656787"/>
    <lineage>
        <taxon>Eukaryota</taxon>
        <taxon>Fungi</taxon>
        <taxon>Dikarya</taxon>
        <taxon>Ascomycota</taxon>
        <taxon>Pezizomycotina</taxon>
        <taxon>Leotiomycetes</taxon>
        <taxon>Helotiales</taxon>
        <taxon>Pleuroascaceae</taxon>
        <taxon>Venustampulla</taxon>
    </lineage>
</organism>
<comment type="similarity">
    <text evidence="2">Belongs to the chorismate synthase family.</text>
</comment>
<sequence>MLAHAVLSIAASKAFEIGSRFVGCEVAGSICNDPFIVAPEVPPMETGAAKNGVPRPKLTTKTNNSSGIQGGITNGQPIYLRVGFNPPATIGQAQQTATYDGDSSGV</sequence>
<evidence type="ECO:0000256" key="6">
    <source>
        <dbReference type="ARBA" id="ARBA00023239"/>
    </source>
</evidence>
<dbReference type="OrthoDB" id="1721239at2759"/>
<evidence type="ECO:0000256" key="7">
    <source>
        <dbReference type="SAM" id="MobiDB-lite"/>
    </source>
</evidence>
<dbReference type="EMBL" id="NPIC01000003">
    <property type="protein sequence ID" value="RDL37983.1"/>
    <property type="molecule type" value="Genomic_DNA"/>
</dbReference>
<proteinExistence type="inferred from homology"/>
<keyword evidence="9" id="KW-1185">Reference proteome</keyword>
<dbReference type="PANTHER" id="PTHR21085">
    <property type="entry name" value="CHORISMATE SYNTHASE"/>
    <property type="match status" value="1"/>
</dbReference>
<keyword evidence="5" id="KW-0057">Aromatic amino acid biosynthesis</keyword>
<evidence type="ECO:0000313" key="8">
    <source>
        <dbReference type="EMBL" id="RDL37983.1"/>
    </source>
</evidence>
<name>A0A370TR38_9HELO</name>
<reference evidence="8 9" key="1">
    <citation type="journal article" date="2018" name="IMA Fungus">
        <title>IMA Genome-F 9: Draft genome sequence of Annulohypoxylon stygium, Aspergillus mulundensis, Berkeleyomyces basicola (syn. Thielaviopsis basicola), Ceratocystis smalleyi, two Cercospora beticola strains, Coleophoma cylindrospora, Fusarium fracticaudum, Phialophora cf. hyalina, and Morchella septimelata.</title>
        <authorList>
            <person name="Wingfield B.D."/>
            <person name="Bills G.F."/>
            <person name="Dong Y."/>
            <person name="Huang W."/>
            <person name="Nel W.J."/>
            <person name="Swalarsk-Parry B.S."/>
            <person name="Vaghefi N."/>
            <person name="Wilken P.M."/>
            <person name="An Z."/>
            <person name="de Beer Z.W."/>
            <person name="De Vos L."/>
            <person name="Chen L."/>
            <person name="Duong T.A."/>
            <person name="Gao Y."/>
            <person name="Hammerbacher A."/>
            <person name="Kikkert J.R."/>
            <person name="Li Y."/>
            <person name="Li H."/>
            <person name="Li K."/>
            <person name="Li Q."/>
            <person name="Liu X."/>
            <person name="Ma X."/>
            <person name="Naidoo K."/>
            <person name="Pethybridge S.J."/>
            <person name="Sun J."/>
            <person name="Steenkamp E.T."/>
            <person name="van der Nest M.A."/>
            <person name="van Wyk S."/>
            <person name="Wingfield M.J."/>
            <person name="Xiong C."/>
            <person name="Yue Q."/>
            <person name="Zhang X."/>
        </authorList>
    </citation>
    <scope>NUCLEOTIDE SEQUENCE [LARGE SCALE GENOMIC DNA]</scope>
    <source>
        <strain evidence="8 9">BP 5553</strain>
    </source>
</reference>
<dbReference type="Gene3D" id="3.60.150.10">
    <property type="entry name" value="Chorismate synthase AroC"/>
    <property type="match status" value="1"/>
</dbReference>
<gene>
    <name evidence="8" type="ORF">BP5553_05416</name>
</gene>
<evidence type="ECO:0000256" key="5">
    <source>
        <dbReference type="ARBA" id="ARBA00023141"/>
    </source>
</evidence>
<dbReference type="GO" id="GO:0009423">
    <property type="term" value="P:chorismate biosynthetic process"/>
    <property type="evidence" value="ECO:0007669"/>
    <property type="project" value="TreeGrafter"/>
</dbReference>
<accession>A0A370TR38</accession>
<dbReference type="RefSeq" id="XP_031870639.1">
    <property type="nucleotide sequence ID" value="XM_032014039.1"/>
</dbReference>
<evidence type="ECO:0000256" key="2">
    <source>
        <dbReference type="ARBA" id="ARBA00008014"/>
    </source>
</evidence>
<dbReference type="GO" id="GO:0008652">
    <property type="term" value="P:amino acid biosynthetic process"/>
    <property type="evidence" value="ECO:0007669"/>
    <property type="project" value="UniProtKB-KW"/>
</dbReference>
<comment type="pathway">
    <text evidence="1">Metabolic intermediate biosynthesis; chorismate biosynthesis; chorismate from D-erythrose 4-phosphate and phosphoenolpyruvate: step 7/7.</text>
</comment>
<evidence type="ECO:0000256" key="1">
    <source>
        <dbReference type="ARBA" id="ARBA00005044"/>
    </source>
</evidence>
<evidence type="ECO:0000313" key="9">
    <source>
        <dbReference type="Proteomes" id="UP000254866"/>
    </source>
</evidence>
<dbReference type="GO" id="GO:0009073">
    <property type="term" value="P:aromatic amino acid family biosynthetic process"/>
    <property type="evidence" value="ECO:0007669"/>
    <property type="project" value="UniProtKB-KW"/>
</dbReference>
<dbReference type="Proteomes" id="UP000254866">
    <property type="component" value="Unassembled WGS sequence"/>
</dbReference>
<evidence type="ECO:0000256" key="4">
    <source>
        <dbReference type="ARBA" id="ARBA00022605"/>
    </source>
</evidence>
<dbReference type="InterPro" id="IPR035904">
    <property type="entry name" value="Chorismate_synth_AroC_sf"/>
</dbReference>
<evidence type="ECO:0000256" key="3">
    <source>
        <dbReference type="ARBA" id="ARBA00013036"/>
    </source>
</evidence>
<comment type="caution">
    <text evidence="8">The sequence shown here is derived from an EMBL/GenBank/DDBJ whole genome shotgun (WGS) entry which is preliminary data.</text>
</comment>
<dbReference type="AlphaFoldDB" id="A0A370TR38"/>
<dbReference type="STRING" id="2656787.A0A370TR38"/>
<keyword evidence="4" id="KW-0028">Amino-acid biosynthesis</keyword>
<keyword evidence="6" id="KW-0456">Lyase</keyword>